<reference evidence="4" key="1">
    <citation type="journal article" date="2023" name="Proc. Natl. Acad. Sci. U.S.A.">
        <title>Genomic and structural basis for evolution of tropane alkaloid biosynthesis.</title>
        <authorList>
            <person name="Wanga Y.-J."/>
            <person name="Taina T."/>
            <person name="Yua J.-Y."/>
            <person name="Lia J."/>
            <person name="Xua B."/>
            <person name="Chenc J."/>
            <person name="D'Auriad J.C."/>
            <person name="Huanga J.-P."/>
            <person name="Huanga S.-X."/>
        </authorList>
    </citation>
    <scope>NUCLEOTIDE SEQUENCE [LARGE SCALE GENOMIC DNA]</scope>
    <source>
        <strain evidence="4">cv. KIB-2019</strain>
    </source>
</reference>
<feature type="compositionally biased region" description="Low complexity" evidence="1">
    <location>
        <begin position="16"/>
        <end position="34"/>
    </location>
</feature>
<comment type="caution">
    <text evidence="3">The sequence shown here is derived from an EMBL/GenBank/DDBJ whole genome shotgun (WGS) entry which is preliminary data.</text>
</comment>
<protein>
    <recommendedName>
        <fullName evidence="5">Transmembrane protein</fullName>
    </recommendedName>
</protein>
<dbReference type="EMBL" id="JAJAGQ010000009">
    <property type="protein sequence ID" value="KAJ8553143.1"/>
    <property type="molecule type" value="Genomic_DNA"/>
</dbReference>
<gene>
    <name evidence="3" type="ORF">K7X08_020536</name>
</gene>
<evidence type="ECO:0000256" key="1">
    <source>
        <dbReference type="SAM" id="MobiDB-lite"/>
    </source>
</evidence>
<dbReference type="AlphaFoldDB" id="A0A9Q1M7Q5"/>
<keyword evidence="2" id="KW-0472">Membrane</keyword>
<accession>A0A9Q1M7Q5</accession>
<evidence type="ECO:0000313" key="3">
    <source>
        <dbReference type="EMBL" id="KAJ8553143.1"/>
    </source>
</evidence>
<evidence type="ECO:0008006" key="5">
    <source>
        <dbReference type="Google" id="ProtNLM"/>
    </source>
</evidence>
<evidence type="ECO:0000313" key="4">
    <source>
        <dbReference type="Proteomes" id="UP001152561"/>
    </source>
</evidence>
<feature type="region of interest" description="Disordered" evidence="1">
    <location>
        <begin position="16"/>
        <end position="38"/>
    </location>
</feature>
<proteinExistence type="predicted"/>
<keyword evidence="2" id="KW-1133">Transmembrane helix</keyword>
<organism evidence="3 4">
    <name type="scientific">Anisodus acutangulus</name>
    <dbReference type="NCBI Taxonomy" id="402998"/>
    <lineage>
        <taxon>Eukaryota</taxon>
        <taxon>Viridiplantae</taxon>
        <taxon>Streptophyta</taxon>
        <taxon>Embryophyta</taxon>
        <taxon>Tracheophyta</taxon>
        <taxon>Spermatophyta</taxon>
        <taxon>Magnoliopsida</taxon>
        <taxon>eudicotyledons</taxon>
        <taxon>Gunneridae</taxon>
        <taxon>Pentapetalae</taxon>
        <taxon>asterids</taxon>
        <taxon>lamiids</taxon>
        <taxon>Solanales</taxon>
        <taxon>Solanaceae</taxon>
        <taxon>Solanoideae</taxon>
        <taxon>Hyoscyameae</taxon>
        <taxon>Anisodus</taxon>
    </lineage>
</organism>
<keyword evidence="4" id="KW-1185">Reference proteome</keyword>
<keyword evidence="2" id="KW-0812">Transmembrane</keyword>
<evidence type="ECO:0000256" key="2">
    <source>
        <dbReference type="SAM" id="Phobius"/>
    </source>
</evidence>
<sequence>MCGDWDLELAISNFTSNSTNDTTNNASEATSSTNPEEVETRLLVGSAGGPPGRAWKIVTFPFSIISGSLGLISGAVGFAVGRLVVFYRMI</sequence>
<feature type="transmembrane region" description="Helical" evidence="2">
    <location>
        <begin position="60"/>
        <end position="85"/>
    </location>
</feature>
<name>A0A9Q1M7Q5_9SOLA</name>
<dbReference type="Proteomes" id="UP001152561">
    <property type="component" value="Unassembled WGS sequence"/>
</dbReference>